<feature type="transmembrane region" description="Helical" evidence="1">
    <location>
        <begin position="12"/>
        <end position="34"/>
    </location>
</feature>
<name>A0A9P4HB82_9PLEO</name>
<reference evidence="2" key="1">
    <citation type="journal article" date="2020" name="Stud. Mycol.">
        <title>101 Dothideomycetes genomes: a test case for predicting lifestyles and emergence of pathogens.</title>
        <authorList>
            <person name="Haridas S."/>
            <person name="Albert R."/>
            <person name="Binder M."/>
            <person name="Bloem J."/>
            <person name="Labutti K."/>
            <person name="Salamov A."/>
            <person name="Andreopoulos B."/>
            <person name="Baker S."/>
            <person name="Barry K."/>
            <person name="Bills G."/>
            <person name="Bluhm B."/>
            <person name="Cannon C."/>
            <person name="Castanera R."/>
            <person name="Culley D."/>
            <person name="Daum C."/>
            <person name="Ezra D."/>
            <person name="Gonzalez J."/>
            <person name="Henrissat B."/>
            <person name="Kuo A."/>
            <person name="Liang C."/>
            <person name="Lipzen A."/>
            <person name="Lutzoni F."/>
            <person name="Magnuson J."/>
            <person name="Mondo S."/>
            <person name="Nolan M."/>
            <person name="Ohm R."/>
            <person name="Pangilinan J."/>
            <person name="Park H.-J."/>
            <person name="Ramirez L."/>
            <person name="Alfaro M."/>
            <person name="Sun H."/>
            <person name="Tritt A."/>
            <person name="Yoshinaga Y."/>
            <person name="Zwiers L.-H."/>
            <person name="Turgeon B."/>
            <person name="Goodwin S."/>
            <person name="Spatafora J."/>
            <person name="Crous P."/>
            <person name="Grigoriev I."/>
        </authorList>
    </citation>
    <scope>NUCLEOTIDE SEQUENCE</scope>
    <source>
        <strain evidence="2">CBS 110217</strain>
    </source>
</reference>
<proteinExistence type="predicted"/>
<gene>
    <name evidence="2" type="ORF">EK21DRAFT_89365</name>
</gene>
<dbReference type="AlphaFoldDB" id="A0A9P4HB82"/>
<organism evidence="2 3">
    <name type="scientific">Setomelanomma holmii</name>
    <dbReference type="NCBI Taxonomy" id="210430"/>
    <lineage>
        <taxon>Eukaryota</taxon>
        <taxon>Fungi</taxon>
        <taxon>Dikarya</taxon>
        <taxon>Ascomycota</taxon>
        <taxon>Pezizomycotina</taxon>
        <taxon>Dothideomycetes</taxon>
        <taxon>Pleosporomycetidae</taxon>
        <taxon>Pleosporales</taxon>
        <taxon>Pleosporineae</taxon>
        <taxon>Phaeosphaeriaceae</taxon>
        <taxon>Setomelanomma</taxon>
    </lineage>
</organism>
<feature type="transmembrane region" description="Helical" evidence="1">
    <location>
        <begin position="74"/>
        <end position="97"/>
    </location>
</feature>
<keyword evidence="3" id="KW-1185">Reference proteome</keyword>
<keyword evidence="1" id="KW-0472">Membrane</keyword>
<evidence type="ECO:0000313" key="2">
    <source>
        <dbReference type="EMBL" id="KAF2029946.1"/>
    </source>
</evidence>
<keyword evidence="1" id="KW-0812">Transmembrane</keyword>
<protein>
    <submittedName>
        <fullName evidence="2">Uncharacterized protein</fullName>
    </submittedName>
</protein>
<dbReference type="Proteomes" id="UP000799777">
    <property type="component" value="Unassembled WGS sequence"/>
</dbReference>
<dbReference type="EMBL" id="ML978195">
    <property type="protein sequence ID" value="KAF2029946.1"/>
    <property type="molecule type" value="Genomic_DNA"/>
</dbReference>
<dbReference type="OrthoDB" id="3736736at2759"/>
<comment type="caution">
    <text evidence="2">The sequence shown here is derived from an EMBL/GenBank/DDBJ whole genome shotgun (WGS) entry which is preliminary data.</text>
</comment>
<keyword evidence="1" id="KW-1133">Transmembrane helix</keyword>
<accession>A0A9P4HB82</accession>
<evidence type="ECO:0000256" key="1">
    <source>
        <dbReference type="SAM" id="Phobius"/>
    </source>
</evidence>
<sequence>MALLTKSRIPTILNLAILLFSHALVALSIAILYLTSHGMQRMDKAYPPGKYEWYRGPWWDIHNKSHSKLRYDSANGVIILSSASVACLVGVAGVIGLQTIAVNATGKMGTIPTTSSRVRANSRRATSGVTLLARRGGNCTMRVARRGRADILLRRYLWLILWNFGSGAVSQNRRMHTRAKKDHGVIRLTSRWGRTYSCSQLHGKDSRVGVTSKLMEHPKGMTQWVMATWQMWMLHDCGCRKFEFRDDGYRKSQVYMDFRKQRAIPISRCG</sequence>
<evidence type="ECO:0000313" key="3">
    <source>
        <dbReference type="Proteomes" id="UP000799777"/>
    </source>
</evidence>